<dbReference type="Gene3D" id="3.30.70.1070">
    <property type="entry name" value="Sporulation related repeat"/>
    <property type="match status" value="1"/>
</dbReference>
<feature type="domain" description="SPOR" evidence="1">
    <location>
        <begin position="238"/>
        <end position="315"/>
    </location>
</feature>
<dbReference type="Proteomes" id="UP000244090">
    <property type="component" value="Unassembled WGS sequence"/>
</dbReference>
<dbReference type="GO" id="GO:0042834">
    <property type="term" value="F:peptidoglycan binding"/>
    <property type="evidence" value="ECO:0007669"/>
    <property type="project" value="InterPro"/>
</dbReference>
<dbReference type="Pfam" id="PF18174">
    <property type="entry name" value="HU-CCDC81_bac_1"/>
    <property type="match status" value="1"/>
</dbReference>
<sequence>MRLELYISDLLYRYECVTIPDFGAFLTQRKGAQVHHTTNAFYPPTKEVSFNAQLASNDGLLVKYIADVTKEEYETTLQKVKAAVDTWKKRLNNSEIISLENIGDLYLNAEGKMQFEPSYQLNYLTSSFGLSSFVSSEIERIIEDMTPAVLEEEVAEAIPLPIVEERRRKRFPWTYAAAAAIILSAGVFGFNEYSKNQQEQQQVVEHEKAKKSIDKYIQQATFFNTNPVELPSITMKVAKEVQNYHVVAGAFRIEENAHEKVAQLQAAGFDAELLGKNRYGLHQVSYASFSTRAEAITALAKIKRETAPEAWLLVTK</sequence>
<reference evidence="2 3" key="1">
    <citation type="submission" date="2018-04" db="EMBL/GenBank/DDBJ databases">
        <title>Genomic Encyclopedia of Archaeal and Bacterial Type Strains, Phase II (KMG-II): from individual species to whole genera.</title>
        <authorList>
            <person name="Goeker M."/>
        </authorList>
    </citation>
    <scope>NUCLEOTIDE SEQUENCE [LARGE SCALE GENOMIC DNA]</scope>
    <source>
        <strain evidence="2 3">DSM 25731</strain>
    </source>
</reference>
<organism evidence="2 3">
    <name type="scientific">Kordia periserrulae</name>
    <dbReference type="NCBI Taxonomy" id="701523"/>
    <lineage>
        <taxon>Bacteria</taxon>
        <taxon>Pseudomonadati</taxon>
        <taxon>Bacteroidota</taxon>
        <taxon>Flavobacteriia</taxon>
        <taxon>Flavobacteriales</taxon>
        <taxon>Flavobacteriaceae</taxon>
        <taxon>Kordia</taxon>
    </lineage>
</organism>
<dbReference type="InterPro" id="IPR040495">
    <property type="entry name" value="HU-CCDC81_bac_1"/>
</dbReference>
<protein>
    <submittedName>
        <fullName evidence="2">Sporulation related protein</fullName>
    </submittedName>
</protein>
<accession>A0A2T6BWB9</accession>
<keyword evidence="3" id="KW-1185">Reference proteome</keyword>
<dbReference type="InterPro" id="IPR041268">
    <property type="entry name" value="HU-CCDC81_bac_2"/>
</dbReference>
<evidence type="ECO:0000313" key="2">
    <source>
        <dbReference type="EMBL" id="PTX60378.1"/>
    </source>
</evidence>
<gene>
    <name evidence="2" type="ORF">C8N46_10622</name>
</gene>
<evidence type="ECO:0000313" key="3">
    <source>
        <dbReference type="Proteomes" id="UP000244090"/>
    </source>
</evidence>
<dbReference type="Pfam" id="PF18175">
    <property type="entry name" value="HU-CCDC81_bac_2"/>
    <property type="match status" value="1"/>
</dbReference>
<dbReference type="OrthoDB" id="653949at2"/>
<dbReference type="InterPro" id="IPR007730">
    <property type="entry name" value="SPOR-like_dom"/>
</dbReference>
<proteinExistence type="predicted"/>
<evidence type="ECO:0000259" key="1">
    <source>
        <dbReference type="PROSITE" id="PS51724"/>
    </source>
</evidence>
<name>A0A2T6BWB9_9FLAO</name>
<dbReference type="AlphaFoldDB" id="A0A2T6BWB9"/>
<dbReference type="PROSITE" id="PS51724">
    <property type="entry name" value="SPOR"/>
    <property type="match status" value="1"/>
</dbReference>
<dbReference type="InterPro" id="IPR036680">
    <property type="entry name" value="SPOR-like_sf"/>
</dbReference>
<dbReference type="Pfam" id="PF05036">
    <property type="entry name" value="SPOR"/>
    <property type="match status" value="1"/>
</dbReference>
<dbReference type="RefSeq" id="WP_108115323.1">
    <property type="nucleotide sequence ID" value="NZ_QBKT01000006.1"/>
</dbReference>
<comment type="caution">
    <text evidence="2">The sequence shown here is derived from an EMBL/GenBank/DDBJ whole genome shotgun (WGS) entry which is preliminary data.</text>
</comment>
<dbReference type="SUPFAM" id="SSF110997">
    <property type="entry name" value="Sporulation related repeat"/>
    <property type="match status" value="1"/>
</dbReference>
<dbReference type="EMBL" id="QBKT01000006">
    <property type="protein sequence ID" value="PTX60378.1"/>
    <property type="molecule type" value="Genomic_DNA"/>
</dbReference>